<protein>
    <submittedName>
        <fullName evidence="1">Uncharacterized protein</fullName>
    </submittedName>
</protein>
<reference evidence="1 2" key="1">
    <citation type="submission" date="2024-04" db="EMBL/GenBank/DDBJ databases">
        <title>Defined microbial consortia suppress multidrug-resistant proinflammatory Enterobacteriaceae via ecological control.</title>
        <authorList>
            <person name="Furuichi M."/>
            <person name="Kawaguchi T."/>
            <person name="Pust M."/>
            <person name="Yasuma K."/>
            <person name="Plichta D."/>
            <person name="Hasegawa N."/>
            <person name="Ohya T."/>
            <person name="Bhattarai S."/>
            <person name="Sasajima S."/>
            <person name="Aoto Y."/>
            <person name="Tuganbaev T."/>
            <person name="Yaginuma M."/>
            <person name="Ueda M."/>
            <person name="Okahashi N."/>
            <person name="Amafuji K."/>
            <person name="Kiridooshi Y."/>
            <person name="Sugita K."/>
            <person name="Strazar M."/>
            <person name="Skelly A."/>
            <person name="Suda W."/>
            <person name="Hattori M."/>
            <person name="Nakamoto N."/>
            <person name="Caballero S."/>
            <person name="Norman J."/>
            <person name="Olle B."/>
            <person name="Tanoue T."/>
            <person name="Arita M."/>
            <person name="Bucci V."/>
            <person name="Atarashi K."/>
            <person name="Xavier R."/>
            <person name="Honda K."/>
        </authorList>
    </citation>
    <scope>NUCLEOTIDE SEQUENCE [LARGE SCALE GENOMIC DNA]</scope>
    <source>
        <strain evidence="2">f13</strain>
    </source>
</reference>
<dbReference type="EMBL" id="BAABXL010000001">
    <property type="protein sequence ID" value="GAA6267841.1"/>
    <property type="molecule type" value="Genomic_DNA"/>
</dbReference>
<evidence type="ECO:0000313" key="2">
    <source>
        <dbReference type="Proteomes" id="UP001600894"/>
    </source>
</evidence>
<dbReference type="RefSeq" id="WP_390469387.1">
    <property type="nucleotide sequence ID" value="NZ_BAABXL010000001.1"/>
</dbReference>
<comment type="caution">
    <text evidence="1">The sequence shown here is derived from an EMBL/GenBank/DDBJ whole genome shotgun (WGS) entry which is preliminary data.</text>
</comment>
<dbReference type="Proteomes" id="UP001600894">
    <property type="component" value="Unassembled WGS sequence"/>
</dbReference>
<sequence>MSEKKSGMVVHSEQDMKIVWDFINSLQVNGIAAARQVASVGTILESGKPLEEYMERKEAGTDG</sequence>
<evidence type="ECO:0000313" key="1">
    <source>
        <dbReference type="EMBL" id="GAA6267841.1"/>
    </source>
</evidence>
<accession>A0ABQ0AUZ8</accession>
<proteinExistence type="predicted"/>
<organism evidence="1 2">
    <name type="scientific">Enterocloster alcoholdehydrogenati</name>
    <dbReference type="NCBI Taxonomy" id="2547410"/>
    <lineage>
        <taxon>Bacteria</taxon>
        <taxon>Bacillati</taxon>
        <taxon>Bacillota</taxon>
        <taxon>Clostridia</taxon>
        <taxon>Lachnospirales</taxon>
        <taxon>Lachnospiraceae</taxon>
        <taxon>Enterocloster</taxon>
    </lineage>
</organism>
<keyword evidence="2" id="KW-1185">Reference proteome</keyword>
<gene>
    <name evidence="1" type="ORF">F130042H8_09010</name>
</gene>
<name>A0ABQ0AUZ8_9FIRM</name>